<evidence type="ECO:0000256" key="8">
    <source>
        <dbReference type="RuleBase" id="RU000643"/>
    </source>
</evidence>
<keyword evidence="11" id="KW-1185">Reference proteome</keyword>
<comment type="function">
    <text evidence="6 7">Associates with the EF-Tu.GDP complex and induces the exchange of GDP to GTP. It remains bound to the aminoacyl-tRNA.EF-Tu.GTP complex up to the GTP hydrolysis stage on the ribosome.</text>
</comment>
<dbReference type="AlphaFoldDB" id="A0A2P1P8C0"/>
<dbReference type="InterPro" id="IPR014039">
    <property type="entry name" value="Transl_elong_EFTs/EF1B_dimer"/>
</dbReference>
<dbReference type="EMBL" id="CP027845">
    <property type="protein sequence ID" value="AVP87507.1"/>
    <property type="molecule type" value="Genomic_DNA"/>
</dbReference>
<dbReference type="InterPro" id="IPR018101">
    <property type="entry name" value="Transl_elong_Ts_CS"/>
</dbReference>
<dbReference type="InterPro" id="IPR001816">
    <property type="entry name" value="Transl_elong_EFTs/EF1B"/>
</dbReference>
<evidence type="ECO:0000259" key="9">
    <source>
        <dbReference type="Pfam" id="PF00889"/>
    </source>
</evidence>
<proteinExistence type="inferred from homology"/>
<evidence type="ECO:0000256" key="5">
    <source>
        <dbReference type="ARBA" id="ARBA00022917"/>
    </source>
</evidence>
<dbReference type="Gene3D" id="3.30.479.20">
    <property type="entry name" value="Elongation factor Ts, dimerisation domain"/>
    <property type="match status" value="2"/>
</dbReference>
<dbReference type="PANTHER" id="PTHR11741:SF0">
    <property type="entry name" value="ELONGATION FACTOR TS, MITOCHONDRIAL"/>
    <property type="match status" value="1"/>
</dbReference>
<dbReference type="GO" id="GO:0003746">
    <property type="term" value="F:translation elongation factor activity"/>
    <property type="evidence" value="ECO:0007669"/>
    <property type="project" value="UniProtKB-UniRule"/>
</dbReference>
<dbReference type="Proteomes" id="UP000241762">
    <property type="component" value="Chromosome"/>
</dbReference>
<evidence type="ECO:0000256" key="7">
    <source>
        <dbReference type="RuleBase" id="RU000642"/>
    </source>
</evidence>
<dbReference type="CDD" id="cd14275">
    <property type="entry name" value="UBA_EF-Ts"/>
    <property type="match status" value="1"/>
</dbReference>
<dbReference type="Pfam" id="PF00889">
    <property type="entry name" value="EF_TS"/>
    <property type="match status" value="1"/>
</dbReference>
<dbReference type="FunFam" id="1.10.8.10:FF:000001">
    <property type="entry name" value="Elongation factor Ts"/>
    <property type="match status" value="1"/>
</dbReference>
<evidence type="ECO:0000256" key="1">
    <source>
        <dbReference type="ARBA" id="ARBA00005532"/>
    </source>
</evidence>
<keyword evidence="3 6" id="KW-0963">Cytoplasm</keyword>
<dbReference type="NCBIfam" id="TIGR00116">
    <property type="entry name" value="tsf"/>
    <property type="match status" value="1"/>
</dbReference>
<dbReference type="PANTHER" id="PTHR11741">
    <property type="entry name" value="ELONGATION FACTOR TS"/>
    <property type="match status" value="1"/>
</dbReference>
<evidence type="ECO:0000256" key="3">
    <source>
        <dbReference type="ARBA" id="ARBA00022490"/>
    </source>
</evidence>
<keyword evidence="4 6" id="KW-0251">Elongation factor</keyword>
<keyword evidence="5 6" id="KW-0648">Protein biosynthesis</keyword>
<gene>
    <name evidence="6" type="primary">tsf</name>
    <name evidence="10" type="ORF">phytr_5640</name>
</gene>
<dbReference type="InterPro" id="IPR009060">
    <property type="entry name" value="UBA-like_sf"/>
</dbReference>
<comment type="subcellular location">
    <subcellularLocation>
        <location evidence="6 8">Cytoplasm</location>
    </subcellularLocation>
</comment>
<dbReference type="GO" id="GO:0005737">
    <property type="term" value="C:cytoplasm"/>
    <property type="evidence" value="ECO:0007669"/>
    <property type="project" value="UniProtKB-SubCell"/>
</dbReference>
<feature type="domain" description="Translation elongation factor EFTs/EF1B dimerisation" evidence="9">
    <location>
        <begin position="82"/>
        <end position="298"/>
    </location>
</feature>
<evidence type="ECO:0000256" key="2">
    <source>
        <dbReference type="ARBA" id="ARBA00016956"/>
    </source>
</evidence>
<reference evidence="10 11" key="1">
    <citation type="submission" date="2018-03" db="EMBL/GenBank/DDBJ databases">
        <title>A gene transfer event suggests a long-term partnership between eustigmatophyte algae and a novel lineage of endosymbiotic bacteria.</title>
        <authorList>
            <person name="Yurchenko T."/>
            <person name="Sevcikova T."/>
            <person name="Pribyl P."/>
            <person name="El Karkouri K."/>
            <person name="Klimes V."/>
            <person name="Amaral R."/>
            <person name="Zbrankova V."/>
            <person name="Kim E."/>
            <person name="Raoult D."/>
            <person name="Santos L.M.A."/>
            <person name="Elias M."/>
        </authorList>
    </citation>
    <scope>NUCLEOTIDE SEQUENCE [LARGE SCALE GENOMIC DNA]</scope>
    <source>
        <strain evidence="10">CCALA 838</strain>
    </source>
</reference>
<dbReference type="Gene3D" id="1.10.8.10">
    <property type="entry name" value="DNA helicase RuvA subunit, C-terminal domain"/>
    <property type="match status" value="1"/>
</dbReference>
<evidence type="ECO:0000313" key="10">
    <source>
        <dbReference type="EMBL" id="AVP87507.1"/>
    </source>
</evidence>
<dbReference type="SUPFAM" id="SSF46934">
    <property type="entry name" value="UBA-like"/>
    <property type="match status" value="1"/>
</dbReference>
<organism evidence="10 11">
    <name type="scientific">Candidatus Phycorickettsia trachydisci</name>
    <dbReference type="NCBI Taxonomy" id="2115978"/>
    <lineage>
        <taxon>Bacteria</taxon>
        <taxon>Pseudomonadati</taxon>
        <taxon>Pseudomonadota</taxon>
        <taxon>Alphaproteobacteria</taxon>
        <taxon>Rickettsiales</taxon>
        <taxon>Rickettsiaceae</taxon>
        <taxon>Candidatus Phycorickettsia</taxon>
    </lineage>
</organism>
<dbReference type="PROSITE" id="PS01127">
    <property type="entry name" value="EF_TS_2"/>
    <property type="match status" value="1"/>
</dbReference>
<evidence type="ECO:0000256" key="4">
    <source>
        <dbReference type="ARBA" id="ARBA00022768"/>
    </source>
</evidence>
<dbReference type="PROSITE" id="PS01126">
    <property type="entry name" value="EF_TS_1"/>
    <property type="match status" value="1"/>
</dbReference>
<accession>A0A2P1P8C0</accession>
<dbReference type="SUPFAM" id="SSF54713">
    <property type="entry name" value="Elongation factor Ts (EF-Ts), dimerisation domain"/>
    <property type="match status" value="2"/>
</dbReference>
<evidence type="ECO:0000256" key="6">
    <source>
        <dbReference type="HAMAP-Rule" id="MF_00050"/>
    </source>
</evidence>
<evidence type="ECO:0000313" key="11">
    <source>
        <dbReference type="Proteomes" id="UP000241762"/>
    </source>
</evidence>
<dbReference type="HAMAP" id="MF_00050">
    <property type="entry name" value="EF_Ts"/>
    <property type="match status" value="1"/>
</dbReference>
<dbReference type="InterPro" id="IPR036402">
    <property type="entry name" value="EF-Ts_dimer_sf"/>
</dbReference>
<dbReference type="Gene3D" id="1.10.286.20">
    <property type="match status" value="1"/>
</dbReference>
<sequence>MPSSSINKLNTTMTITAELVNNLRNKTGAGIMDCKKALVETGGDIEKAIELLRKKGIASASKKAGRETKEGAVAFSVRDNKGVLIELNCETDFVARNENFQKVLNQLLDYAFELNVFDKETLLNSTSGGKKISDYVLEQSAVLGENLTFRRVVAIESKNNLFSYIHNAYSNNSGKIAVLVELTSNASKDKLEDLGRKVAMHIAAMKPLVLNSADMSSEVLQKEKEIFTEQAKASGKPEAVIEKMAEGRLRKFLEEVVLNEQVSIFDGKTKIKDFVANVAKDLGVDVKISAYKKFELGEIV</sequence>
<dbReference type="KEGG" id="ptc:phytr_5640"/>
<comment type="similarity">
    <text evidence="1 6 7">Belongs to the EF-Ts family.</text>
</comment>
<dbReference type="FunFam" id="1.10.286.20:FF:000001">
    <property type="entry name" value="Elongation factor Ts"/>
    <property type="match status" value="1"/>
</dbReference>
<feature type="region of interest" description="Involved in Mg(2+) ion dislocation from EF-Tu" evidence="6">
    <location>
        <begin position="91"/>
        <end position="94"/>
    </location>
</feature>
<name>A0A2P1P8C0_9RICK</name>
<protein>
    <recommendedName>
        <fullName evidence="2 6">Elongation factor Ts</fullName>
        <shortName evidence="6">EF-Ts</shortName>
    </recommendedName>
</protein>